<dbReference type="RefSeq" id="WP_380714472.1">
    <property type="nucleotide sequence ID" value="NZ_JBHUML010000006.1"/>
</dbReference>
<proteinExistence type="inferred from homology"/>
<evidence type="ECO:0000256" key="4">
    <source>
        <dbReference type="PROSITE-ProRule" id="PRU10055"/>
    </source>
</evidence>
<dbReference type="Pfam" id="PF00232">
    <property type="entry name" value="Glyco_hydro_1"/>
    <property type="match status" value="1"/>
</dbReference>
<organism evidence="7 8">
    <name type="scientific">Salibacterium lacus</name>
    <dbReference type="NCBI Taxonomy" id="1898109"/>
    <lineage>
        <taxon>Bacteria</taxon>
        <taxon>Bacillati</taxon>
        <taxon>Bacillota</taxon>
        <taxon>Bacilli</taxon>
        <taxon>Bacillales</taxon>
        <taxon>Bacillaceae</taxon>
    </lineage>
</organism>
<keyword evidence="8" id="KW-1185">Reference proteome</keyword>
<dbReference type="Proteomes" id="UP001597520">
    <property type="component" value="Unassembled WGS sequence"/>
</dbReference>
<dbReference type="InterPro" id="IPR017853">
    <property type="entry name" value="GH"/>
</dbReference>
<dbReference type="EC" id="3.2.1.-" evidence="7"/>
<accession>A0ABW5T7B2</accession>
<comment type="caution">
    <text evidence="7">The sequence shown here is derived from an EMBL/GenBank/DDBJ whole genome shotgun (WGS) entry which is preliminary data.</text>
</comment>
<dbReference type="PANTHER" id="PTHR10353">
    <property type="entry name" value="GLYCOSYL HYDROLASE"/>
    <property type="match status" value="1"/>
</dbReference>
<dbReference type="InterPro" id="IPR018120">
    <property type="entry name" value="Glyco_hydro_1_AS"/>
</dbReference>
<dbReference type="Gene3D" id="3.20.20.80">
    <property type="entry name" value="Glycosidases"/>
    <property type="match status" value="1"/>
</dbReference>
<comment type="similarity">
    <text evidence="1 5">Belongs to the glycosyl hydrolase 1 family.</text>
</comment>
<dbReference type="InterPro" id="IPR001360">
    <property type="entry name" value="Glyco_hydro_1"/>
</dbReference>
<dbReference type="PRINTS" id="PR00131">
    <property type="entry name" value="GLHYDRLASE1"/>
</dbReference>
<dbReference type="PROSITE" id="PS00572">
    <property type="entry name" value="GLYCOSYL_HYDROL_F1_1"/>
    <property type="match status" value="1"/>
</dbReference>
<evidence type="ECO:0000256" key="3">
    <source>
        <dbReference type="ARBA" id="ARBA00023295"/>
    </source>
</evidence>
<evidence type="ECO:0000256" key="2">
    <source>
        <dbReference type="ARBA" id="ARBA00022801"/>
    </source>
</evidence>
<evidence type="ECO:0000313" key="7">
    <source>
        <dbReference type="EMBL" id="MFD2707152.1"/>
    </source>
</evidence>
<evidence type="ECO:0000313" key="8">
    <source>
        <dbReference type="Proteomes" id="UP001597520"/>
    </source>
</evidence>
<dbReference type="GO" id="GO:0016798">
    <property type="term" value="F:hydrolase activity, acting on glycosyl bonds"/>
    <property type="evidence" value="ECO:0007669"/>
    <property type="project" value="UniProtKB-KW"/>
</dbReference>
<gene>
    <name evidence="7" type="ORF">ACFSUB_16980</name>
</gene>
<keyword evidence="2 6" id="KW-0378">Hydrolase</keyword>
<keyword evidence="3 6" id="KW-0326">Glycosidase</keyword>
<evidence type="ECO:0000256" key="1">
    <source>
        <dbReference type="ARBA" id="ARBA00010838"/>
    </source>
</evidence>
<dbReference type="PROSITE" id="PS00653">
    <property type="entry name" value="GLYCOSYL_HYDROL_F1_2"/>
    <property type="match status" value="1"/>
</dbReference>
<evidence type="ECO:0000256" key="6">
    <source>
        <dbReference type="RuleBase" id="RU004468"/>
    </source>
</evidence>
<protein>
    <submittedName>
        <fullName evidence="7">Glycoside hydrolase family 1 protein</fullName>
        <ecNumber evidence="7">3.2.1.-</ecNumber>
    </submittedName>
</protein>
<dbReference type="InterPro" id="IPR033132">
    <property type="entry name" value="GH_1_N_CS"/>
</dbReference>
<reference evidence="8" key="1">
    <citation type="journal article" date="2019" name="Int. J. Syst. Evol. Microbiol.">
        <title>The Global Catalogue of Microorganisms (GCM) 10K type strain sequencing project: providing services to taxonomists for standard genome sequencing and annotation.</title>
        <authorList>
            <consortium name="The Broad Institute Genomics Platform"/>
            <consortium name="The Broad Institute Genome Sequencing Center for Infectious Disease"/>
            <person name="Wu L."/>
            <person name="Ma J."/>
        </authorList>
    </citation>
    <scope>NUCLEOTIDE SEQUENCE [LARGE SCALE GENOMIC DNA]</scope>
    <source>
        <strain evidence="8">KCTC 33792</strain>
    </source>
</reference>
<dbReference type="EMBL" id="JBHUML010000006">
    <property type="protein sequence ID" value="MFD2707152.1"/>
    <property type="molecule type" value="Genomic_DNA"/>
</dbReference>
<name>A0ABW5T7B2_9BACI</name>
<feature type="active site" description="Nucleophile" evidence="4">
    <location>
        <position position="387"/>
    </location>
</feature>
<evidence type="ECO:0000256" key="5">
    <source>
        <dbReference type="RuleBase" id="RU003690"/>
    </source>
</evidence>
<sequence length="491" mass="56121">MMTFQPQFPQGFLWGGATSANQVEGAYNLGGKGLSTADVVEFVEPEDRTSMKIPFPSLDEIQRVLDTENDRVFPKRFGIDFYHNYKEDIALMKELGFKTFRISIGWARIFPTGVESEPNEEGLAFYDNVFDEMQKHGIEPLVTLSHYEIPLHLSREYGGFYSRDVVDYFVHYARTVFQRYKDKVKYWITFNEINSLLMAPYIGTGLVQDFVPEGRLLEAKYQAAHHQLVANAKAIEACHRIIPDASIGCMVIGMINYPNSPHPEDASAAHNDMQKTFFFTDVFTRGSYPFYMKRFFAEHDIHIKMELGDERLLRENTVDFIPFSYYMSGVSARPEQGGEKAGGNLISGLKNPYLEASDWGWQIDPVGLRTLLNMFYERYEKPLFIVENGLGAFDKVEEDGSVHDPYRIDYLASHIEQMKEAVGDGVDLWGYTTWGPIDLVSFSTSEMSKRYGFIYVDQDDYGSGSLKRSKKDSFSWYQKVIATNGEDLSSS</sequence>
<dbReference type="PANTHER" id="PTHR10353:SF122">
    <property type="entry name" value="6-PHOSPHO-BETA-GLUCOSIDASE ASCB-RELATED"/>
    <property type="match status" value="1"/>
</dbReference>
<dbReference type="SUPFAM" id="SSF51445">
    <property type="entry name" value="(Trans)glycosidases"/>
    <property type="match status" value="1"/>
</dbReference>